<dbReference type="EMBL" id="WRPM01000056">
    <property type="protein sequence ID" value="MVT26268.1"/>
    <property type="molecule type" value="Genomic_DNA"/>
</dbReference>
<dbReference type="Gene3D" id="2.160.20.120">
    <property type="match status" value="1"/>
</dbReference>
<dbReference type="OrthoDB" id="3252095at2"/>
<gene>
    <name evidence="2" type="ORF">GNZ21_07850</name>
</gene>
<protein>
    <submittedName>
        <fullName evidence="2">DUF4097 family beta strand repeat protein</fullName>
    </submittedName>
</protein>
<comment type="caution">
    <text evidence="2">The sequence shown here is derived from an EMBL/GenBank/DDBJ whole genome shotgun (WGS) entry which is preliminary data.</text>
</comment>
<dbReference type="Pfam" id="PF13349">
    <property type="entry name" value="DUF4097"/>
    <property type="match status" value="2"/>
</dbReference>
<name>A0A7K1UIH1_9MICC</name>
<evidence type="ECO:0000313" key="2">
    <source>
        <dbReference type="EMBL" id="MVT26268.1"/>
    </source>
</evidence>
<organism evidence="2 3">
    <name type="scientific">Nesterenkonia alkaliphila</name>
    <dbReference type="NCBI Taxonomy" id="1463631"/>
    <lineage>
        <taxon>Bacteria</taxon>
        <taxon>Bacillati</taxon>
        <taxon>Actinomycetota</taxon>
        <taxon>Actinomycetes</taxon>
        <taxon>Micrococcales</taxon>
        <taxon>Micrococcaceae</taxon>
        <taxon>Nesterenkonia</taxon>
    </lineage>
</organism>
<sequence>MSTTNTAEDTVRHSFEARGPLHVDAQLRASSLHLTAAETDEVTVEVTPSKGFYLNADPMEVIVEYSANTLRIEVPESEGGGLKIGPIQLGSFTSHRYSITVRVPEHSSLKAHTGSGRITTTGVLEQASAKCGSGRISVEQAREVYARTGSGAITVGQADRLEANAGSGGIVVETVTEAQLTAGSGDIRVNSSPGHLQLKTGSGDIRLGNIAGAGALAGSGDIEVAHLSGNLNAKTGSGDVTVQCAVSGQIHSTAASGDITVGVPTGTAVLQDCSTVSGRLRSELQGTDAPAETEHQLELHARTVSGDIALRRAG</sequence>
<evidence type="ECO:0000313" key="3">
    <source>
        <dbReference type="Proteomes" id="UP000460157"/>
    </source>
</evidence>
<keyword evidence="3" id="KW-1185">Reference proteome</keyword>
<reference evidence="2 3" key="1">
    <citation type="submission" date="2019-12" db="EMBL/GenBank/DDBJ databases">
        <title>Nesterenkonia muleiensis sp. nov., a novel actinobacterium isolated from sap of Populus euphratica.</title>
        <authorList>
            <person name="Wang R."/>
        </authorList>
    </citation>
    <scope>NUCLEOTIDE SEQUENCE [LARGE SCALE GENOMIC DNA]</scope>
    <source>
        <strain evidence="2 3">F10</strain>
    </source>
</reference>
<dbReference type="Proteomes" id="UP000460157">
    <property type="component" value="Unassembled WGS sequence"/>
</dbReference>
<dbReference type="InterPro" id="IPR025164">
    <property type="entry name" value="Toastrack_DUF4097"/>
</dbReference>
<feature type="domain" description="DUF4097" evidence="1">
    <location>
        <begin position="218"/>
        <end position="310"/>
    </location>
</feature>
<accession>A0A7K1UIH1</accession>
<dbReference type="RefSeq" id="WP_157323050.1">
    <property type="nucleotide sequence ID" value="NZ_BMFX01000016.1"/>
</dbReference>
<dbReference type="PANTHER" id="PTHR34094">
    <property type="match status" value="1"/>
</dbReference>
<dbReference type="AlphaFoldDB" id="A0A7K1UIH1"/>
<proteinExistence type="predicted"/>
<evidence type="ECO:0000259" key="1">
    <source>
        <dbReference type="Pfam" id="PF13349"/>
    </source>
</evidence>
<dbReference type="PANTHER" id="PTHR34094:SF1">
    <property type="entry name" value="PROTEIN FAM185A"/>
    <property type="match status" value="1"/>
</dbReference>
<feature type="domain" description="DUF4097" evidence="1">
    <location>
        <begin position="32"/>
        <end position="210"/>
    </location>
</feature>